<dbReference type="EMBL" id="AMZH03015450">
    <property type="protein sequence ID" value="RRT46037.1"/>
    <property type="molecule type" value="Genomic_DNA"/>
</dbReference>
<comment type="caution">
    <text evidence="1">The sequence shown here is derived from an EMBL/GenBank/DDBJ whole genome shotgun (WGS) entry which is preliminary data.</text>
</comment>
<proteinExistence type="predicted"/>
<gene>
    <name evidence="1" type="ORF">B296_00027213</name>
</gene>
<protein>
    <submittedName>
        <fullName evidence="1">Uncharacterized protein</fullName>
    </submittedName>
</protein>
<evidence type="ECO:0000313" key="1">
    <source>
        <dbReference type="EMBL" id="RRT46037.1"/>
    </source>
</evidence>
<evidence type="ECO:0000313" key="2">
    <source>
        <dbReference type="Proteomes" id="UP000287651"/>
    </source>
</evidence>
<reference evidence="1 2" key="1">
    <citation type="journal article" date="2014" name="Agronomy (Basel)">
        <title>A Draft Genome Sequence for Ensete ventricosum, the Drought-Tolerant Tree Against Hunger.</title>
        <authorList>
            <person name="Harrison J."/>
            <person name="Moore K.A."/>
            <person name="Paszkiewicz K."/>
            <person name="Jones T."/>
            <person name="Grant M."/>
            <person name="Ambacheew D."/>
            <person name="Muzemil S."/>
            <person name="Studholme D.J."/>
        </authorList>
    </citation>
    <scope>NUCLEOTIDE SEQUENCE [LARGE SCALE GENOMIC DNA]</scope>
</reference>
<accession>A0A426Y2L5</accession>
<dbReference type="AlphaFoldDB" id="A0A426Y2L5"/>
<organism evidence="1 2">
    <name type="scientific">Ensete ventricosum</name>
    <name type="common">Abyssinian banana</name>
    <name type="synonym">Musa ensete</name>
    <dbReference type="NCBI Taxonomy" id="4639"/>
    <lineage>
        <taxon>Eukaryota</taxon>
        <taxon>Viridiplantae</taxon>
        <taxon>Streptophyta</taxon>
        <taxon>Embryophyta</taxon>
        <taxon>Tracheophyta</taxon>
        <taxon>Spermatophyta</taxon>
        <taxon>Magnoliopsida</taxon>
        <taxon>Liliopsida</taxon>
        <taxon>Zingiberales</taxon>
        <taxon>Musaceae</taxon>
        <taxon>Ensete</taxon>
    </lineage>
</organism>
<name>A0A426Y2L5_ENSVE</name>
<dbReference type="Proteomes" id="UP000287651">
    <property type="component" value="Unassembled WGS sequence"/>
</dbReference>
<sequence>MITWDRTTPDGEIQDNAGLLDYNVPIVDTTRKLEGELQIKTQSSLSLSLEDKANFERVGLLGP</sequence>